<accession>A0A5B8G2D2</accession>
<dbReference type="Proteomes" id="UP000305888">
    <property type="component" value="Chromosome"/>
</dbReference>
<keyword evidence="2" id="KW-1185">Reference proteome</keyword>
<proteinExistence type="predicted"/>
<sequence length="175" mass="18268">MRRALLALTLLLAGCDDPDGTVVTHVIRDVGYDPSIFSAGGVALEIHNTPFEGMSEGDIAGLIALPSGMARDIRMPLVAPGQAGAHQPFRLVLVYNGSAGPATLRGACTADGPLPARPAAATGYTVHAVVCREEKPLLSAYMKATKVAAGDREAITRSMRALFRAMGLGKGEDER</sequence>
<dbReference type="KEGG" id="ppru:FDP22_13785"/>
<dbReference type="OrthoDB" id="9825888at2"/>
<name>A0A5B8G2D2_9RHOB</name>
<organism evidence="1 2">
    <name type="scientific">Paroceanicella profunda</name>
    <dbReference type="NCBI Taxonomy" id="2579971"/>
    <lineage>
        <taxon>Bacteria</taxon>
        <taxon>Pseudomonadati</taxon>
        <taxon>Pseudomonadota</taxon>
        <taxon>Alphaproteobacteria</taxon>
        <taxon>Rhodobacterales</taxon>
        <taxon>Paracoccaceae</taxon>
        <taxon>Paroceanicella</taxon>
    </lineage>
</organism>
<evidence type="ECO:0000313" key="2">
    <source>
        <dbReference type="Proteomes" id="UP000305888"/>
    </source>
</evidence>
<dbReference type="EMBL" id="CP040818">
    <property type="protein sequence ID" value="QDL92763.1"/>
    <property type="molecule type" value="Genomic_DNA"/>
</dbReference>
<reference evidence="1 2" key="1">
    <citation type="submission" date="2019-06" db="EMBL/GenBank/DDBJ databases">
        <title>Genome sequence of Rhodobacteraceae bacterium D4M1.</title>
        <authorList>
            <person name="Cao J."/>
        </authorList>
    </citation>
    <scope>NUCLEOTIDE SEQUENCE [LARGE SCALE GENOMIC DNA]</scope>
    <source>
        <strain evidence="1 2">D4M1</strain>
    </source>
</reference>
<gene>
    <name evidence="1" type="ORF">FDP22_13785</name>
</gene>
<dbReference type="RefSeq" id="WP_138574519.1">
    <property type="nucleotide sequence ID" value="NZ_CP040818.1"/>
</dbReference>
<dbReference type="AlphaFoldDB" id="A0A5B8G2D2"/>
<dbReference type="PROSITE" id="PS51257">
    <property type="entry name" value="PROKAR_LIPOPROTEIN"/>
    <property type="match status" value="1"/>
</dbReference>
<evidence type="ECO:0000313" key="1">
    <source>
        <dbReference type="EMBL" id="QDL92763.1"/>
    </source>
</evidence>
<protein>
    <submittedName>
        <fullName evidence="1">Uncharacterized protein</fullName>
    </submittedName>
</protein>